<evidence type="ECO:0000256" key="14">
    <source>
        <dbReference type="ARBA" id="ARBA00023136"/>
    </source>
</evidence>
<evidence type="ECO:0000256" key="20">
    <source>
        <dbReference type="ARBA" id="ARBA00049459"/>
    </source>
</evidence>
<evidence type="ECO:0000256" key="5">
    <source>
        <dbReference type="ARBA" id="ARBA00022475"/>
    </source>
</evidence>
<dbReference type="PANTHER" id="PTHR10106:SF12">
    <property type="entry name" value="PLASMA MEMBRANE ASCORBATE-DEPENDENT REDUCTASE CYBRD1"/>
    <property type="match status" value="1"/>
</dbReference>
<keyword evidence="11 22" id="KW-1133">Transmembrane helix</keyword>
<dbReference type="EMBL" id="JBHFQA010000136">
    <property type="protein sequence ID" value="KAL2076676.1"/>
    <property type="molecule type" value="Genomic_DNA"/>
</dbReference>
<evidence type="ECO:0000256" key="1">
    <source>
        <dbReference type="ARBA" id="ARBA00001970"/>
    </source>
</evidence>
<keyword evidence="7 22" id="KW-0812">Transmembrane</keyword>
<evidence type="ECO:0000256" key="15">
    <source>
        <dbReference type="ARBA" id="ARBA00024225"/>
    </source>
</evidence>
<dbReference type="InterPro" id="IPR043205">
    <property type="entry name" value="CYB561/CYBRD1-like"/>
</dbReference>
<comment type="catalytic activity">
    <reaction evidence="20">
        <text>Cu(2+)(out) + L-ascorbate(in) = Cu(+)(out) + monodehydro-L-ascorbate radical(in) + H(+)</text>
        <dbReference type="Rhea" id="RHEA:66656"/>
        <dbReference type="ChEBI" id="CHEBI:15378"/>
        <dbReference type="ChEBI" id="CHEBI:29036"/>
        <dbReference type="ChEBI" id="CHEBI:38290"/>
        <dbReference type="ChEBI" id="CHEBI:49552"/>
        <dbReference type="ChEBI" id="CHEBI:59513"/>
    </reaction>
    <physiologicalReaction direction="left-to-right" evidence="20">
        <dbReference type="Rhea" id="RHEA:66657"/>
    </physiologicalReaction>
</comment>
<protein>
    <recommendedName>
        <fullName evidence="16">Plasma membrane ascorbate-dependent reductase CYBRD1</fullName>
        <ecNumber evidence="15">7.2.1.3</ecNumber>
    </recommendedName>
    <alternativeName>
        <fullName evidence="17">Cytochrome b reductase 1</fullName>
    </alternativeName>
</protein>
<feature type="transmembrane region" description="Helical" evidence="22">
    <location>
        <begin position="199"/>
        <end position="220"/>
    </location>
</feature>
<evidence type="ECO:0000256" key="11">
    <source>
        <dbReference type="ARBA" id="ARBA00022989"/>
    </source>
</evidence>
<keyword evidence="25" id="KW-1185">Reference proteome</keyword>
<proteinExistence type="predicted"/>
<feature type="region of interest" description="Disordered" evidence="21">
    <location>
        <begin position="236"/>
        <end position="286"/>
    </location>
</feature>
<comment type="subunit">
    <text evidence="3">Homodimer.</text>
</comment>
<keyword evidence="5" id="KW-1003">Cell membrane</keyword>
<evidence type="ECO:0000256" key="22">
    <source>
        <dbReference type="SAM" id="Phobius"/>
    </source>
</evidence>
<dbReference type="PANTHER" id="PTHR10106">
    <property type="entry name" value="CYTOCHROME B561-RELATED"/>
    <property type="match status" value="1"/>
</dbReference>
<keyword evidence="12" id="KW-0560">Oxidoreductase</keyword>
<sequence>MLLMKNFKQFLVLFVSALSVGFVSIVFVIRWVLYFKEGLAWDGGLAEFNWHPLLIVIGFIFLQGIAIIVYRLPWTWKCSKLTMKCIHAGLNILAFILVVVSLVAVFDFHNAQNIPNMYSLHSWVGLAAVILYALQLVLGLAVYLVPATPGFVRAALMPVHVYSGLFIFSSVIATALMGITEKLIFGLKDPKYKDSPPEAVFVNVLGVLLSIFGGLILWIATRPDWKRPSDNQLRLAHSDDLTPAPGANGSTAMTTSAGDPTGQEGGGEARRRGGGKAEDTAARISI</sequence>
<evidence type="ECO:0000256" key="18">
    <source>
        <dbReference type="ARBA" id="ARBA00047447"/>
    </source>
</evidence>
<evidence type="ECO:0000256" key="12">
    <source>
        <dbReference type="ARBA" id="ARBA00023002"/>
    </source>
</evidence>
<evidence type="ECO:0000256" key="2">
    <source>
        <dbReference type="ARBA" id="ARBA00004424"/>
    </source>
</evidence>
<comment type="subcellular location">
    <subcellularLocation>
        <location evidence="2">Apical cell membrane</location>
        <topology evidence="2">Multi-pass membrane protein</topology>
    </subcellularLocation>
</comment>
<evidence type="ECO:0000256" key="9">
    <source>
        <dbReference type="ARBA" id="ARBA00022967"/>
    </source>
</evidence>
<keyword evidence="14 22" id="KW-0472">Membrane</keyword>
<evidence type="ECO:0000256" key="4">
    <source>
        <dbReference type="ARBA" id="ARBA00022448"/>
    </source>
</evidence>
<feature type="transmembrane region" description="Helical" evidence="22">
    <location>
        <begin position="159"/>
        <end position="179"/>
    </location>
</feature>
<keyword evidence="6" id="KW-0349">Heme</keyword>
<keyword evidence="4" id="KW-0813">Transport</keyword>
<dbReference type="SMART" id="SM00665">
    <property type="entry name" value="B561"/>
    <property type="match status" value="1"/>
</dbReference>
<evidence type="ECO:0000256" key="21">
    <source>
        <dbReference type="SAM" id="MobiDB-lite"/>
    </source>
</evidence>
<evidence type="ECO:0000256" key="16">
    <source>
        <dbReference type="ARBA" id="ARBA00024244"/>
    </source>
</evidence>
<evidence type="ECO:0000256" key="13">
    <source>
        <dbReference type="ARBA" id="ARBA00023004"/>
    </source>
</evidence>
<evidence type="ECO:0000256" key="8">
    <source>
        <dbReference type="ARBA" id="ARBA00022723"/>
    </source>
</evidence>
<reference evidence="24 25" key="1">
    <citation type="submission" date="2024-09" db="EMBL/GenBank/DDBJ databases">
        <title>A chromosome-level genome assembly of Gray's grenadier anchovy, Coilia grayii.</title>
        <authorList>
            <person name="Fu Z."/>
        </authorList>
    </citation>
    <scope>NUCLEOTIDE SEQUENCE [LARGE SCALE GENOMIC DNA]</scope>
    <source>
        <strain evidence="24">G4</strain>
        <tissue evidence="24">Muscle</tissue>
    </source>
</reference>
<evidence type="ECO:0000256" key="19">
    <source>
        <dbReference type="ARBA" id="ARBA00048457"/>
    </source>
</evidence>
<name>A0ABD1INW2_9TELE</name>
<evidence type="ECO:0000259" key="23">
    <source>
        <dbReference type="PROSITE" id="PS50939"/>
    </source>
</evidence>
<keyword evidence="9" id="KW-1278">Translocase</keyword>
<feature type="transmembrane region" description="Helical" evidence="22">
    <location>
        <begin position="53"/>
        <end position="73"/>
    </location>
</feature>
<evidence type="ECO:0000256" key="7">
    <source>
        <dbReference type="ARBA" id="ARBA00022692"/>
    </source>
</evidence>
<dbReference type="Gene3D" id="1.20.120.1770">
    <property type="match status" value="1"/>
</dbReference>
<evidence type="ECO:0000313" key="24">
    <source>
        <dbReference type="EMBL" id="KAL2076676.1"/>
    </source>
</evidence>
<feature type="transmembrane region" description="Helical" evidence="22">
    <location>
        <begin position="126"/>
        <end position="147"/>
    </location>
</feature>
<evidence type="ECO:0000256" key="10">
    <source>
        <dbReference type="ARBA" id="ARBA00022982"/>
    </source>
</evidence>
<feature type="compositionally biased region" description="Basic and acidic residues" evidence="21">
    <location>
        <begin position="267"/>
        <end position="286"/>
    </location>
</feature>
<dbReference type="FunFam" id="1.20.120.1770:FF:000001">
    <property type="entry name" value="Cytochrome b reductase 1"/>
    <property type="match status" value="1"/>
</dbReference>
<evidence type="ECO:0000256" key="6">
    <source>
        <dbReference type="ARBA" id="ARBA00022617"/>
    </source>
</evidence>
<evidence type="ECO:0000256" key="17">
    <source>
        <dbReference type="ARBA" id="ARBA00031718"/>
    </source>
</evidence>
<dbReference type="GO" id="GO:0016324">
    <property type="term" value="C:apical plasma membrane"/>
    <property type="evidence" value="ECO:0007669"/>
    <property type="project" value="UniProtKB-SubCell"/>
</dbReference>
<feature type="transmembrane region" description="Helical" evidence="22">
    <location>
        <begin position="12"/>
        <end position="33"/>
    </location>
</feature>
<organism evidence="24 25">
    <name type="scientific">Coilia grayii</name>
    <name type="common">Gray's grenadier anchovy</name>
    <dbReference type="NCBI Taxonomy" id="363190"/>
    <lineage>
        <taxon>Eukaryota</taxon>
        <taxon>Metazoa</taxon>
        <taxon>Chordata</taxon>
        <taxon>Craniata</taxon>
        <taxon>Vertebrata</taxon>
        <taxon>Euteleostomi</taxon>
        <taxon>Actinopterygii</taxon>
        <taxon>Neopterygii</taxon>
        <taxon>Teleostei</taxon>
        <taxon>Clupei</taxon>
        <taxon>Clupeiformes</taxon>
        <taxon>Clupeoidei</taxon>
        <taxon>Engraulidae</taxon>
        <taxon>Coilinae</taxon>
        <taxon>Coilia</taxon>
    </lineage>
</organism>
<dbReference type="Pfam" id="PF03188">
    <property type="entry name" value="Cytochrom_B561"/>
    <property type="match status" value="1"/>
</dbReference>
<accession>A0ABD1INW2</accession>
<gene>
    <name evidence="24" type="ORF">ACEWY4_027726</name>
</gene>
<dbReference type="Proteomes" id="UP001591681">
    <property type="component" value="Unassembled WGS sequence"/>
</dbReference>
<evidence type="ECO:0000313" key="25">
    <source>
        <dbReference type="Proteomes" id="UP001591681"/>
    </source>
</evidence>
<comment type="catalytic activity">
    <reaction evidence="19">
        <text>Fe(3+)(out) + L-ascorbate(in) = monodehydro-L-ascorbate radical(in) + Fe(2+)(out) + H(+)</text>
        <dbReference type="Rhea" id="RHEA:30403"/>
        <dbReference type="ChEBI" id="CHEBI:15378"/>
        <dbReference type="ChEBI" id="CHEBI:29033"/>
        <dbReference type="ChEBI" id="CHEBI:29034"/>
        <dbReference type="ChEBI" id="CHEBI:38290"/>
        <dbReference type="ChEBI" id="CHEBI:59513"/>
        <dbReference type="EC" id="7.2.1.3"/>
    </reaction>
    <physiologicalReaction direction="left-to-right" evidence="19">
        <dbReference type="Rhea" id="RHEA:30404"/>
    </physiologicalReaction>
</comment>
<dbReference type="PROSITE" id="PS50939">
    <property type="entry name" value="CYTOCHROME_B561"/>
    <property type="match status" value="1"/>
</dbReference>
<dbReference type="GO" id="GO:0046872">
    <property type="term" value="F:metal ion binding"/>
    <property type="evidence" value="ECO:0007669"/>
    <property type="project" value="UniProtKB-KW"/>
</dbReference>
<dbReference type="InterPro" id="IPR006593">
    <property type="entry name" value="Cyt_b561/ferric_Rdtase_TM"/>
</dbReference>
<comment type="cofactor">
    <cofactor evidence="1">
        <name>heme b</name>
        <dbReference type="ChEBI" id="CHEBI:60344"/>
    </cofactor>
</comment>
<dbReference type="AlphaFoldDB" id="A0ABD1INW2"/>
<comment type="catalytic activity">
    <reaction evidence="18">
        <text>monodehydro-L-ascorbate radical(out) + L-ascorbate(in) = monodehydro-L-ascorbate radical(in) + L-ascorbate(out)</text>
        <dbReference type="Rhea" id="RHEA:66524"/>
        <dbReference type="ChEBI" id="CHEBI:38290"/>
        <dbReference type="ChEBI" id="CHEBI:59513"/>
    </reaction>
    <physiologicalReaction direction="left-to-right" evidence="18">
        <dbReference type="Rhea" id="RHEA:66525"/>
    </physiologicalReaction>
</comment>
<keyword evidence="13" id="KW-0408">Iron</keyword>
<dbReference type="EC" id="7.2.1.3" evidence="15"/>
<feature type="compositionally biased region" description="Polar residues" evidence="21">
    <location>
        <begin position="248"/>
        <end position="258"/>
    </location>
</feature>
<dbReference type="GO" id="GO:0140571">
    <property type="term" value="F:transmembrane ascorbate ferrireductase activity"/>
    <property type="evidence" value="ECO:0007669"/>
    <property type="project" value="UniProtKB-EC"/>
</dbReference>
<comment type="caution">
    <text evidence="24">The sequence shown here is derived from an EMBL/GenBank/DDBJ whole genome shotgun (WGS) entry which is preliminary data.</text>
</comment>
<evidence type="ECO:0000256" key="3">
    <source>
        <dbReference type="ARBA" id="ARBA00011738"/>
    </source>
</evidence>
<feature type="transmembrane region" description="Helical" evidence="22">
    <location>
        <begin position="85"/>
        <end position="106"/>
    </location>
</feature>
<keyword evidence="8" id="KW-0479">Metal-binding</keyword>
<feature type="domain" description="Cytochrome b561" evidence="23">
    <location>
        <begin position="16"/>
        <end position="221"/>
    </location>
</feature>
<keyword evidence="10" id="KW-0249">Electron transport</keyword>